<gene>
    <name evidence="2" type="ORF">V3328_19185</name>
</gene>
<feature type="transmembrane region" description="Helical" evidence="1">
    <location>
        <begin position="451"/>
        <end position="474"/>
    </location>
</feature>
<accession>A0AAW9RTG4</accession>
<comment type="caution">
    <text evidence="2">The sequence shown here is derived from an EMBL/GenBank/DDBJ whole genome shotgun (WGS) entry which is preliminary data.</text>
</comment>
<evidence type="ECO:0000313" key="3">
    <source>
        <dbReference type="Proteomes" id="UP001378188"/>
    </source>
</evidence>
<dbReference type="RefSeq" id="WP_340331327.1">
    <property type="nucleotide sequence ID" value="NZ_JAZHOF010000008.1"/>
</dbReference>
<protein>
    <submittedName>
        <fullName evidence="2">Uncharacterized protein</fullName>
    </submittedName>
</protein>
<feature type="transmembrane region" description="Helical" evidence="1">
    <location>
        <begin position="84"/>
        <end position="105"/>
    </location>
</feature>
<evidence type="ECO:0000313" key="2">
    <source>
        <dbReference type="EMBL" id="MEJ8573623.1"/>
    </source>
</evidence>
<dbReference type="AlphaFoldDB" id="A0AAW9RTG4"/>
<feature type="transmembrane region" description="Helical" evidence="1">
    <location>
        <begin position="117"/>
        <end position="141"/>
    </location>
</feature>
<feature type="transmembrane region" description="Helical" evidence="1">
    <location>
        <begin position="349"/>
        <end position="369"/>
    </location>
</feature>
<dbReference type="Proteomes" id="UP001378188">
    <property type="component" value="Unassembled WGS sequence"/>
</dbReference>
<organism evidence="2 3">
    <name type="scientific">Microbaculum marinum</name>
    <dbReference type="NCBI Taxonomy" id="1764581"/>
    <lineage>
        <taxon>Bacteria</taxon>
        <taxon>Pseudomonadati</taxon>
        <taxon>Pseudomonadota</taxon>
        <taxon>Alphaproteobacteria</taxon>
        <taxon>Hyphomicrobiales</taxon>
        <taxon>Tepidamorphaceae</taxon>
        <taxon>Microbaculum</taxon>
    </lineage>
</organism>
<proteinExistence type="predicted"/>
<evidence type="ECO:0000256" key="1">
    <source>
        <dbReference type="SAM" id="Phobius"/>
    </source>
</evidence>
<dbReference type="EMBL" id="JAZHOF010000008">
    <property type="protein sequence ID" value="MEJ8573623.1"/>
    <property type="molecule type" value="Genomic_DNA"/>
</dbReference>
<name>A0AAW9RTG4_9HYPH</name>
<feature type="transmembrane region" description="Helical" evidence="1">
    <location>
        <begin position="44"/>
        <end position="63"/>
    </location>
</feature>
<feature type="transmembrane region" description="Helical" evidence="1">
    <location>
        <begin position="314"/>
        <end position="342"/>
    </location>
</feature>
<keyword evidence="1" id="KW-0812">Transmembrane</keyword>
<feature type="transmembrane region" description="Helical" evidence="1">
    <location>
        <begin position="166"/>
        <end position="185"/>
    </location>
</feature>
<keyword evidence="1" id="KW-1133">Transmembrane helix</keyword>
<reference evidence="2 3" key="1">
    <citation type="submission" date="2024-02" db="EMBL/GenBank/DDBJ databases">
        <title>Genome analysis and characterization of Microbaculum marinisediminis sp. nov., isolated from marine sediment.</title>
        <authorList>
            <person name="Du Z.-J."/>
            <person name="Ye Y.-Q."/>
            <person name="Zhang Z.-R."/>
            <person name="Yuan S.-M."/>
            <person name="Zhang X.-Y."/>
        </authorList>
    </citation>
    <scope>NUCLEOTIDE SEQUENCE [LARGE SCALE GENOMIC DNA]</scope>
    <source>
        <strain evidence="2 3">SDUM1044001</strain>
    </source>
</reference>
<sequence length="480" mass="51520">MSFRGLGAAAAGAVVVALMLCPDGPALAHTSQRAFVLLLPTGYYMTAGALAVGATFLLLAFMPKGISDRIAKARLRLFSVAPPTPVPTSLLAFLFLAFLVAVGIWGNRDPLENPLPLTIWTLWWIVFTILTAVFGNLWVYLNPWSGPARLLLAALGRSSAAPPLTYPKRLGFAPAILLFLAFALFEQVDIAPADPERLAIAVAAYWLVNFGAVLLFGEKAWFRYGEPFGIFFRFVSRLSPLVWEPDAGQTGRRRLSLAMPGAALLDRPPLPLSGTVFVLLTLTLETFDGLSDTFWWMGVNDINPLEFPGRSAVVWINTVGLLASWAVLTAAYVATVGLGWLIAGRPGSLAALLGSLVFSIMPIALAFHFSHYLTVVLVDLQYAYAAASDPLGTGANLLGLQDFRVTTSFLNTHEGTKAIWNAQTAGIVVGHILGILLAHEIACRLIGDYRAAVVSQAPLALVMVAYTLFGLWLLSTPVAG</sequence>
<keyword evidence="1" id="KW-0472">Membrane</keyword>
<keyword evidence="3" id="KW-1185">Reference proteome</keyword>
<feature type="transmembrane region" description="Helical" evidence="1">
    <location>
        <begin position="197"/>
        <end position="216"/>
    </location>
</feature>